<keyword evidence="1" id="KW-0732">Signal</keyword>
<proteinExistence type="predicted"/>
<evidence type="ECO:0000313" key="3">
    <source>
        <dbReference type="Proteomes" id="UP001595445"/>
    </source>
</evidence>
<protein>
    <submittedName>
        <fullName evidence="2">Uncharacterized protein</fullName>
    </submittedName>
</protein>
<dbReference type="RefSeq" id="WP_197647763.1">
    <property type="nucleotide sequence ID" value="NZ_JAEACP010000042.1"/>
</dbReference>
<sequence length="200" mass="21019">MHKIIIIAAAIAALPLPTFAAPFETPYALRSAHADFQAQLEEVGARQDDIGKAARAAAALTAPHNAAQEATILPVLCWTDTATSGSREALPELPDAAALQAELARLYDGDVAVVTALVELYAEALDEGDTDTARLAERIIWHQTADLEVFYPAALLVAASLRAPTYSVDRIALQVGPGPLYGSGMLPMMGIGNPHGPVDN</sequence>
<keyword evidence="3" id="KW-1185">Reference proteome</keyword>
<feature type="chain" id="PRO_5046988310" evidence="1">
    <location>
        <begin position="21"/>
        <end position="200"/>
    </location>
</feature>
<gene>
    <name evidence="2" type="ORF">ACFOD6_17930</name>
</gene>
<dbReference type="Proteomes" id="UP001595445">
    <property type="component" value="Unassembled WGS sequence"/>
</dbReference>
<feature type="signal peptide" evidence="1">
    <location>
        <begin position="1"/>
        <end position="20"/>
    </location>
</feature>
<name>A0ABV7DZZ7_9RHOB</name>
<organism evidence="2 3">
    <name type="scientific">Tabrizicola soli</name>
    <dbReference type="NCBI Taxonomy" id="2185115"/>
    <lineage>
        <taxon>Bacteria</taxon>
        <taxon>Pseudomonadati</taxon>
        <taxon>Pseudomonadota</taxon>
        <taxon>Alphaproteobacteria</taxon>
        <taxon>Rhodobacterales</taxon>
        <taxon>Paracoccaceae</taxon>
        <taxon>Tabrizicola</taxon>
    </lineage>
</organism>
<dbReference type="EMBL" id="JBHRSM010000040">
    <property type="protein sequence ID" value="MFC3087925.1"/>
    <property type="molecule type" value="Genomic_DNA"/>
</dbReference>
<comment type="caution">
    <text evidence="2">The sequence shown here is derived from an EMBL/GenBank/DDBJ whole genome shotgun (WGS) entry which is preliminary data.</text>
</comment>
<evidence type="ECO:0000313" key="2">
    <source>
        <dbReference type="EMBL" id="MFC3087925.1"/>
    </source>
</evidence>
<reference evidence="3" key="1">
    <citation type="journal article" date="2019" name="Int. J. Syst. Evol. Microbiol.">
        <title>The Global Catalogue of Microorganisms (GCM) 10K type strain sequencing project: providing services to taxonomists for standard genome sequencing and annotation.</title>
        <authorList>
            <consortium name="The Broad Institute Genomics Platform"/>
            <consortium name="The Broad Institute Genome Sequencing Center for Infectious Disease"/>
            <person name="Wu L."/>
            <person name="Ma J."/>
        </authorList>
    </citation>
    <scope>NUCLEOTIDE SEQUENCE [LARGE SCALE GENOMIC DNA]</scope>
    <source>
        <strain evidence="3">KCTC 62102</strain>
    </source>
</reference>
<accession>A0ABV7DZZ7</accession>
<evidence type="ECO:0000256" key="1">
    <source>
        <dbReference type="SAM" id="SignalP"/>
    </source>
</evidence>